<sequence length="117" mass="11964">MTGLPYIKLGYAAATAPGMRVDAAAPLLDKLPLPVDNETVVRANGVVQAVGGLLISAGVAPRLAAAGVLASLVPTTLAGHAFWNYDDPALRGQQQTQFLKNVMMAGGLVTIVAAGRK</sequence>
<name>A0AA97CTK4_9ACTN</name>
<dbReference type="GO" id="GO:0016020">
    <property type="term" value="C:membrane"/>
    <property type="evidence" value="ECO:0007669"/>
    <property type="project" value="UniProtKB-SubCell"/>
</dbReference>
<proteinExistence type="predicted"/>
<evidence type="ECO:0008006" key="2">
    <source>
        <dbReference type="Google" id="ProtNLM"/>
    </source>
</evidence>
<dbReference type="AlphaFoldDB" id="A0AA97CTK4"/>
<reference evidence="1" key="1">
    <citation type="submission" date="2023-06" db="EMBL/GenBank/DDBJ databases">
        <title>Gordonia sp. nov. and Pseudochrobactrum sp. nov., two species isolated from the burying beetle Nicrophorus vespilloides.</title>
        <authorList>
            <person name="Poehlein A."/>
            <person name="Guzman J."/>
            <person name="Daniel R."/>
            <person name="Vilcinskas A."/>
        </authorList>
    </citation>
    <scope>NUCLEOTIDE SEQUENCE</scope>
    <source>
        <strain evidence="1">MP11Mi</strain>
    </source>
</reference>
<gene>
    <name evidence="1" type="ORF">MP11Mi_12160</name>
</gene>
<dbReference type="RefSeq" id="WP_420041391.1">
    <property type="nucleotide sequence ID" value="NZ_CP128986.1"/>
</dbReference>
<organism evidence="1">
    <name type="scientific">Gordonia sp. MP11Mi</name>
    <dbReference type="NCBI Taxonomy" id="3022769"/>
    <lineage>
        <taxon>Bacteria</taxon>
        <taxon>Bacillati</taxon>
        <taxon>Actinomycetota</taxon>
        <taxon>Actinomycetes</taxon>
        <taxon>Mycobacteriales</taxon>
        <taxon>Gordoniaceae</taxon>
        <taxon>Gordonia</taxon>
    </lineage>
</organism>
<evidence type="ECO:0000313" key="1">
    <source>
        <dbReference type="EMBL" id="WOC12134.1"/>
    </source>
</evidence>
<dbReference type="EMBL" id="CP128986">
    <property type="protein sequence ID" value="WOC12134.1"/>
    <property type="molecule type" value="Genomic_DNA"/>
</dbReference>
<accession>A0AA97CTK4</accession>
<protein>
    <recommendedName>
        <fullName evidence="2">DoxX family protein</fullName>
    </recommendedName>
</protein>